<keyword evidence="2" id="KW-1133">Transmembrane helix</keyword>
<reference evidence="3 5" key="1">
    <citation type="submission" date="2015-09" db="EMBL/GenBank/DDBJ databases">
        <authorList>
            <consortium name="Pathogen Informatics"/>
        </authorList>
    </citation>
    <scope>NUCLEOTIDE SEQUENCE [LARGE SCALE GENOMIC DNA]</scope>
    <source>
        <strain evidence="3 5">2789STDY5834865</strain>
    </source>
</reference>
<feature type="region of interest" description="Disordered" evidence="1">
    <location>
        <begin position="90"/>
        <end position="126"/>
    </location>
</feature>
<dbReference type="AlphaFoldDB" id="A0A174AES0"/>
<accession>A0A174AES0</accession>
<dbReference type="EMBL" id="UAVW01000009">
    <property type="protein sequence ID" value="SQB10782.1"/>
    <property type="molecule type" value="Genomic_DNA"/>
</dbReference>
<keyword evidence="2" id="KW-0812">Transmembrane</keyword>
<evidence type="ECO:0000256" key="1">
    <source>
        <dbReference type="SAM" id="MobiDB-lite"/>
    </source>
</evidence>
<evidence type="ECO:0000313" key="4">
    <source>
        <dbReference type="EMBL" id="SQB10782.1"/>
    </source>
</evidence>
<dbReference type="Proteomes" id="UP000095512">
    <property type="component" value="Unassembled WGS sequence"/>
</dbReference>
<evidence type="ECO:0000313" key="3">
    <source>
        <dbReference type="EMBL" id="CUN86693.1"/>
    </source>
</evidence>
<organism evidence="3 5">
    <name type="scientific">Enterocloster clostridioformis</name>
    <dbReference type="NCBI Taxonomy" id="1531"/>
    <lineage>
        <taxon>Bacteria</taxon>
        <taxon>Bacillati</taxon>
        <taxon>Bacillota</taxon>
        <taxon>Clostridia</taxon>
        <taxon>Lachnospirales</taxon>
        <taxon>Lachnospiraceae</taxon>
        <taxon>Enterocloster</taxon>
    </lineage>
</organism>
<protein>
    <submittedName>
        <fullName evidence="3">ABC transporter permease</fullName>
    </submittedName>
</protein>
<sequence>MNDYSKWKQKFLTIAAGQTVSLIGSSAVQFSLIWWLASETGSPMMMALSGLVAFLPQIFLGPFAGVLPEKYFAGIIRPYSAAKQAELRLTPQSPRLPRRISETSSRFPADRPGLLTAPVPGALPPC</sequence>
<evidence type="ECO:0000313" key="5">
    <source>
        <dbReference type="Proteomes" id="UP000095512"/>
    </source>
</evidence>
<keyword evidence="2" id="KW-0472">Membrane</keyword>
<feature type="transmembrane region" description="Helical" evidence="2">
    <location>
        <begin position="43"/>
        <end position="67"/>
    </location>
</feature>
<evidence type="ECO:0000256" key="2">
    <source>
        <dbReference type="SAM" id="Phobius"/>
    </source>
</evidence>
<gene>
    <name evidence="3" type="ORF">ERS852480_00041</name>
    <name evidence="4" type="ORF">NCTC11224_02120</name>
</gene>
<keyword evidence="6" id="KW-1185">Reference proteome</keyword>
<dbReference type="EMBL" id="CZAB01000001">
    <property type="protein sequence ID" value="CUN86693.1"/>
    <property type="molecule type" value="Genomic_DNA"/>
</dbReference>
<dbReference type="Proteomes" id="UP000251853">
    <property type="component" value="Unassembled WGS sequence"/>
</dbReference>
<reference evidence="4 6" key="2">
    <citation type="submission" date="2018-06" db="EMBL/GenBank/DDBJ databases">
        <authorList>
            <consortium name="Pathogen Informatics"/>
            <person name="Doyle S."/>
        </authorList>
    </citation>
    <scope>NUCLEOTIDE SEQUENCE [LARGE SCALE GENOMIC DNA]</scope>
    <source>
        <strain evidence="4 6">NCTC11224</strain>
    </source>
</reference>
<proteinExistence type="predicted"/>
<name>A0A174AES0_9FIRM</name>
<evidence type="ECO:0000313" key="6">
    <source>
        <dbReference type="Proteomes" id="UP000251853"/>
    </source>
</evidence>
<feature type="transmembrane region" description="Helical" evidence="2">
    <location>
        <begin position="12"/>
        <end position="37"/>
    </location>
</feature>